<proteinExistence type="predicted"/>
<accession>A0AA36IJS3</accession>
<keyword evidence="1" id="KW-0677">Repeat</keyword>
<gene>
    <name evidence="3" type="ORF">EVOR1521_LOCUS13983</name>
</gene>
<evidence type="ECO:0000256" key="1">
    <source>
        <dbReference type="ARBA" id="ARBA00022737"/>
    </source>
</evidence>
<evidence type="ECO:0000313" key="4">
    <source>
        <dbReference type="Proteomes" id="UP001178507"/>
    </source>
</evidence>
<protein>
    <submittedName>
        <fullName evidence="3">Uncharacterized protein</fullName>
    </submittedName>
</protein>
<dbReference type="PANTHER" id="PTHR22870">
    <property type="entry name" value="REGULATOR OF CHROMOSOME CONDENSATION"/>
    <property type="match status" value="1"/>
</dbReference>
<dbReference type="InterPro" id="IPR051210">
    <property type="entry name" value="Ub_ligase/GEF_domain"/>
</dbReference>
<dbReference type="Pfam" id="PF13540">
    <property type="entry name" value="RCC1_2"/>
    <property type="match status" value="1"/>
</dbReference>
<dbReference type="InterPro" id="IPR000408">
    <property type="entry name" value="Reg_chr_condens"/>
</dbReference>
<dbReference type="PRINTS" id="PR00633">
    <property type="entry name" value="RCCNDNSATION"/>
</dbReference>
<evidence type="ECO:0000256" key="2">
    <source>
        <dbReference type="PROSITE-ProRule" id="PRU00235"/>
    </source>
</evidence>
<keyword evidence="4" id="KW-1185">Reference proteome</keyword>
<dbReference type="AlphaFoldDB" id="A0AA36IJS3"/>
<dbReference type="Proteomes" id="UP001178507">
    <property type="component" value="Unassembled WGS sequence"/>
</dbReference>
<feature type="repeat" description="RCC1" evidence="2">
    <location>
        <begin position="52"/>
        <end position="108"/>
    </location>
</feature>
<feature type="repeat" description="RCC1" evidence="2">
    <location>
        <begin position="109"/>
        <end position="160"/>
    </location>
</feature>
<name>A0AA36IJS3_9DINO</name>
<dbReference type="Pfam" id="PF00415">
    <property type="entry name" value="RCC1"/>
    <property type="match status" value="1"/>
</dbReference>
<organism evidence="3 4">
    <name type="scientific">Effrenium voratum</name>
    <dbReference type="NCBI Taxonomy" id="2562239"/>
    <lineage>
        <taxon>Eukaryota</taxon>
        <taxon>Sar</taxon>
        <taxon>Alveolata</taxon>
        <taxon>Dinophyceae</taxon>
        <taxon>Suessiales</taxon>
        <taxon>Symbiodiniaceae</taxon>
        <taxon>Effrenium</taxon>
    </lineage>
</organism>
<sequence length="476" mass="53245">MATAPVAQNNFFLWGTWKNRVISKPFLTKKVPGQLKKVVLGDSFVLGLTENGKVVSWGKDMKTGCLGLGYDDSGAPVVNRDVPQEVPKLKEVVDLQMGPEHVVALTTTGEVFTWGTGSKGQLGTGKMDTVYVPAKVEALSNEQVVQILVVRNSTFALSTNGTVFAWGDNKDNILGLEEDSMKKMVVEWPLKLTLLQETRVRKLEVFDGKTIIAHIRGSDSETNYGRFETVQEDGGQEEVEEIEIFNGIDEMRKVMEKTQEWWNHLLNIKHGQPYDLPQDANLSMANQNPNQVGATIQDDLEVEPERLHRAERHLDALVTAAVTELRRTQQMPGTRNVRFILCMFIDECRLRREKVQRTIAARQLKDAKAKASAIVAYSVKDFSSNANELIRRIIADTKELQQMLDAVKTIQPVDVPSRELKATLVECLECKLQLLDSQVELLKATEGKLCDPMLPALRIIKARGNLSEPRRGSSPN</sequence>
<dbReference type="PROSITE" id="PS50012">
    <property type="entry name" value="RCC1_3"/>
    <property type="match status" value="3"/>
</dbReference>
<dbReference type="InterPro" id="IPR009091">
    <property type="entry name" value="RCC1/BLIP-II"/>
</dbReference>
<evidence type="ECO:0000313" key="3">
    <source>
        <dbReference type="EMBL" id="CAJ1388028.1"/>
    </source>
</evidence>
<dbReference type="SUPFAM" id="SSF50985">
    <property type="entry name" value="RCC1/BLIP-II"/>
    <property type="match status" value="1"/>
</dbReference>
<reference evidence="3" key="1">
    <citation type="submission" date="2023-08" db="EMBL/GenBank/DDBJ databases">
        <authorList>
            <person name="Chen Y."/>
            <person name="Shah S."/>
            <person name="Dougan E. K."/>
            <person name="Thang M."/>
            <person name="Chan C."/>
        </authorList>
    </citation>
    <scope>NUCLEOTIDE SEQUENCE</scope>
</reference>
<dbReference type="PANTHER" id="PTHR22870:SF408">
    <property type="entry name" value="OS09G0560450 PROTEIN"/>
    <property type="match status" value="1"/>
</dbReference>
<dbReference type="Gene3D" id="2.130.10.30">
    <property type="entry name" value="Regulator of chromosome condensation 1/beta-lactamase-inhibitor protein II"/>
    <property type="match status" value="1"/>
</dbReference>
<comment type="caution">
    <text evidence="3">The sequence shown here is derived from an EMBL/GenBank/DDBJ whole genome shotgun (WGS) entry which is preliminary data.</text>
</comment>
<feature type="repeat" description="RCC1" evidence="2">
    <location>
        <begin position="161"/>
        <end position="216"/>
    </location>
</feature>
<dbReference type="EMBL" id="CAUJNA010001624">
    <property type="protein sequence ID" value="CAJ1388028.1"/>
    <property type="molecule type" value="Genomic_DNA"/>
</dbReference>